<reference evidence="10" key="1">
    <citation type="submission" date="2021-01" db="EMBL/GenBank/DDBJ databases">
        <authorList>
            <consortium name="Genoscope - CEA"/>
            <person name="William W."/>
        </authorList>
    </citation>
    <scope>NUCLEOTIDE SEQUENCE</scope>
</reference>
<evidence type="ECO:0000256" key="1">
    <source>
        <dbReference type="ARBA" id="ARBA00004127"/>
    </source>
</evidence>
<comment type="similarity">
    <text evidence="2">Belongs to the V-ATPase e1/e2 subunit family.</text>
</comment>
<organism evidence="10 11">
    <name type="scientific">Paramecium pentaurelia</name>
    <dbReference type="NCBI Taxonomy" id="43138"/>
    <lineage>
        <taxon>Eukaryota</taxon>
        <taxon>Sar</taxon>
        <taxon>Alveolata</taxon>
        <taxon>Ciliophora</taxon>
        <taxon>Intramacronucleata</taxon>
        <taxon>Oligohymenophorea</taxon>
        <taxon>Peniculida</taxon>
        <taxon>Parameciidae</taxon>
        <taxon>Paramecium</taxon>
    </lineage>
</organism>
<sequence>MAMNHGTSILVGSIIYMVLGIGACFGFNTYVTKKTKNPHDVPENRTITLVSVTIATFCAWLMWVVAYMAQMNPIITPEWENHQPAPKDSS</sequence>
<gene>
    <name evidence="10" type="ORF">PPENT_87.1.T0090323</name>
</gene>
<name>A0A8S1SQZ9_9CILI</name>
<dbReference type="PANTHER" id="PTHR12263">
    <property type="entry name" value="VACUOLAR ATP SYNTHASE SUBUNIT H"/>
    <property type="match status" value="1"/>
</dbReference>
<evidence type="ECO:0000256" key="3">
    <source>
        <dbReference type="ARBA" id="ARBA00022448"/>
    </source>
</evidence>
<dbReference type="GO" id="GO:0033179">
    <property type="term" value="C:proton-transporting V-type ATPase, V0 domain"/>
    <property type="evidence" value="ECO:0007669"/>
    <property type="project" value="InterPro"/>
</dbReference>
<dbReference type="Proteomes" id="UP000689195">
    <property type="component" value="Unassembled WGS sequence"/>
</dbReference>
<evidence type="ECO:0000313" key="11">
    <source>
        <dbReference type="Proteomes" id="UP000689195"/>
    </source>
</evidence>
<feature type="transmembrane region" description="Helical" evidence="9">
    <location>
        <begin position="47"/>
        <end position="69"/>
    </location>
</feature>
<keyword evidence="7" id="KW-0406">Ion transport</keyword>
<keyword evidence="5" id="KW-0375">Hydrogen ion transport</keyword>
<keyword evidence="11" id="KW-1185">Reference proteome</keyword>
<evidence type="ECO:0000256" key="7">
    <source>
        <dbReference type="ARBA" id="ARBA00023065"/>
    </source>
</evidence>
<dbReference type="PANTHER" id="PTHR12263:SF0">
    <property type="entry name" value="V-TYPE PROTON ATPASE SUBUNIT"/>
    <property type="match status" value="1"/>
</dbReference>
<keyword evidence="8 9" id="KW-0472">Membrane</keyword>
<keyword evidence="4 9" id="KW-0812">Transmembrane</keyword>
<keyword evidence="3" id="KW-0813">Transport</keyword>
<dbReference type="GO" id="GO:0046961">
    <property type="term" value="F:proton-transporting ATPase activity, rotational mechanism"/>
    <property type="evidence" value="ECO:0007669"/>
    <property type="project" value="InterPro"/>
</dbReference>
<evidence type="ECO:0000256" key="2">
    <source>
        <dbReference type="ARBA" id="ARBA00008328"/>
    </source>
</evidence>
<proteinExistence type="inferred from homology"/>
<evidence type="ECO:0000256" key="9">
    <source>
        <dbReference type="SAM" id="Phobius"/>
    </source>
</evidence>
<feature type="transmembrane region" description="Helical" evidence="9">
    <location>
        <begin position="6"/>
        <end position="27"/>
    </location>
</feature>
<accession>A0A8S1SQZ9</accession>
<dbReference type="Pfam" id="PF05493">
    <property type="entry name" value="ATP_synt_H"/>
    <property type="match status" value="1"/>
</dbReference>
<evidence type="ECO:0000313" key="10">
    <source>
        <dbReference type="EMBL" id="CAD8140872.1"/>
    </source>
</evidence>
<dbReference type="GO" id="GO:0012505">
    <property type="term" value="C:endomembrane system"/>
    <property type="evidence" value="ECO:0007669"/>
    <property type="project" value="UniProtKB-SubCell"/>
</dbReference>
<comment type="subcellular location">
    <subcellularLocation>
        <location evidence="1">Endomembrane system</location>
        <topology evidence="1">Multi-pass membrane protein</topology>
    </subcellularLocation>
</comment>
<dbReference type="EMBL" id="CAJJDO010000009">
    <property type="protein sequence ID" value="CAD8140872.1"/>
    <property type="molecule type" value="Genomic_DNA"/>
</dbReference>
<evidence type="ECO:0000256" key="6">
    <source>
        <dbReference type="ARBA" id="ARBA00022989"/>
    </source>
</evidence>
<protein>
    <submittedName>
        <fullName evidence="10">Uncharacterized protein</fullName>
    </submittedName>
</protein>
<evidence type="ECO:0000256" key="5">
    <source>
        <dbReference type="ARBA" id="ARBA00022781"/>
    </source>
</evidence>
<comment type="caution">
    <text evidence="10">The sequence shown here is derived from an EMBL/GenBank/DDBJ whole genome shotgun (WGS) entry which is preliminary data.</text>
</comment>
<evidence type="ECO:0000256" key="8">
    <source>
        <dbReference type="ARBA" id="ARBA00023136"/>
    </source>
</evidence>
<dbReference type="AlphaFoldDB" id="A0A8S1SQZ9"/>
<dbReference type="InterPro" id="IPR008389">
    <property type="entry name" value="ATPase_V0-cplx_e1/e2_su"/>
</dbReference>
<evidence type="ECO:0000256" key="4">
    <source>
        <dbReference type="ARBA" id="ARBA00022692"/>
    </source>
</evidence>
<keyword evidence="6 9" id="KW-1133">Transmembrane helix</keyword>
<dbReference type="OrthoDB" id="1508846at2759"/>